<dbReference type="EMBL" id="MCOG01000469">
    <property type="protein sequence ID" value="ORY04052.1"/>
    <property type="molecule type" value="Genomic_DNA"/>
</dbReference>
<dbReference type="InterPro" id="IPR001480">
    <property type="entry name" value="Bulb-type_lectin_dom"/>
</dbReference>
<feature type="signal peptide" evidence="2">
    <location>
        <begin position="1"/>
        <end position="17"/>
    </location>
</feature>
<dbReference type="SUPFAM" id="SSF50370">
    <property type="entry name" value="Ricin B-like lectins"/>
    <property type="match status" value="1"/>
</dbReference>
<sequence>MLLKLILIGISVSLSYGNSVYNNSTENLEFCLYTKNSVIKTINPFYVDLDSDKTIYFNNIEEYAKYLGPNWAGVSYCGNNTLVNYVGEYYKIVENKNFNKRQIKNESTTDNDFPETNDENINKGRTLDDYRKMYKKLYDDLIKQGLKNVALTSNNPAYNPYHRDLIKVKNIRYTNMVTTLGIPYNLNEIDKELYNKFLRENEDKGKDFKECGSFQLTEGSTYTCSVAYTNEVQDTISISNSRGTSYHKSYGKVYSKGDTSTDEINKSIELAHALSGSKSISKSLSEGGSSSIEKVYTVINSNSKALSDTRESSHAETNERSISHIESEEQSRATTNSKEHSEETNWSTTHETSHTDEYTHMNPEEYKAVANVKNEYREVNKGLSNFEKGVGKVDTFVGKAGEIIGKGYDYIKNKISKNKRENKFEILESEYEIKNKYNYKGNNILESNQKTTLSKRWVQLLTEILGLAMAAKQSSEGKLKSFVDSTMNVVGTYGNIMVGYDANRIQRAALDEQYNIALDQENAQYKLAVAGTHSSSDTTSDSTTHGGSITDTTGWSECITSSSGVSDSWTSSMGYSDTYTTGHTETSTADHSESDSTSRMVSSNFNKETGWVNEESKTDTTTNGYTYGKSVQINNNEQTSYDNAIETSAQNTFEKSNTNSTGTILTKTLSIAVKDNSCYTVTALPRFENEVTIWVNGNLNKSNVPKISYYKSVTPKEFSGFVGSVIPCNEVNDYFEEIVNYDIDRFNFIKEVKNTVDTLESGTVLVPGQYITSSNKKYSFGLLPTGELVLCEGASVKEGCKKVWSNGITSLDPAADHDLKFFIGSNGHLYITAKNIYKNNFRNVDYSDEFINIMNAYIKFDEEHPNTSLSEHINIIKKKLNNNISKMNTLEKRRVVPHDPITRIKTVPTVNIYNPTTTISNVESSTEVENNIYTSSLTTNINTSTQSTTSTTSTTSNKSATSTTNTTNTTSTTSTTSTTTNINISTPSSSSSSNTTTDNKEYIIWDSLPKDLPFNVGFPDDKGYYLYIKDDKDTRVGASVVLYDGAGVKIWEVKGKQKDYKGYAFPVEYVYPLAIDTTLNINDEYYEYHDQHNFYDKKIVKDVYSSTIEMNCKNIINENEALVSENKQYRFFIQETGNIVIKDNYRTTWSSNTANINIFEGSFKVVFSPLGEFILRDKYDYTLWKSINPILLFNDNDILSEYKFYLTLSNEGELFVEDQYHNIYWSNWNERIYNSHLRYVNPLKYEISSCNEHLRNKYIYEIFTETNLYNYYINPDDRTSLVKKYYFNNLLPGEVLLSDYNGFLNVTKSDLILNINDEPEIISSCSENKDIKELRLEVNGLKLYCNDGNMKYIAELKDNKDSKYNRLSIEYREGMEKPILAIFNVITKEIIWKYGGIRYLTELREIDEPKYDEYYDIIEVDNKMEIFDRMVSTNRKYKNSFVYLSSITGLEFQKGTDLFIYNMYMSKNNFYINDDMMINNNKGMILEYNPIIDKLIMSNNTDKHIWELYGGINLCDYLISNNNTCNTLYSLNQMAVKRNTEFYNFKGNNILEYGSPSTKQLLSFNITNYTNIKEPIYALSLSNNGNIELNNGKYLLHKEYFVADDYYSLLVENESKNLVLKSSTGEYKWALNKLITNRPYDASEIKIGESFKEGEMLYCGDYSIIILNGKLLYRNHKSKTSTEIKYSSNYSAYLYKIVVGTKSISFRDKNNEDIDILLTNNKSNNNSRLRCEKSSSHGIVWDNGDNQIFWKYTINDSSEPKSNAVWLYNKYYNKCLYTNGFKNEPITYEDCVDHNKYKWYFEKIDGNTYFISAAKHNLCMRAIKNRMTLGECDEKAILKYIKASKSIKSSNKCLSGIDDNDDPYSQYEVKLSSCNRHDEKQMWEFISDISDISN</sequence>
<feature type="region of interest" description="Disordered" evidence="1">
    <location>
        <begin position="304"/>
        <end position="357"/>
    </location>
</feature>
<feature type="compositionally biased region" description="Polar residues" evidence="1">
    <location>
        <begin position="619"/>
        <end position="631"/>
    </location>
</feature>
<comment type="caution">
    <text evidence="4">The sequence shown here is derived from an EMBL/GenBank/DDBJ whole genome shotgun (WGS) entry which is preliminary data.</text>
</comment>
<dbReference type="InterPro" id="IPR035992">
    <property type="entry name" value="Ricin_B-like_lectins"/>
</dbReference>
<evidence type="ECO:0000259" key="3">
    <source>
        <dbReference type="PROSITE" id="PS50927"/>
    </source>
</evidence>
<feature type="chain" id="PRO_5013050545" description="Bulb-type lectin domain-containing protein" evidence="2">
    <location>
        <begin position="18"/>
        <end position="1894"/>
    </location>
</feature>
<feature type="compositionally biased region" description="Polar residues" evidence="1">
    <location>
        <begin position="597"/>
        <end position="607"/>
    </location>
</feature>
<feature type="compositionally biased region" description="Basic and acidic residues" evidence="1">
    <location>
        <begin position="307"/>
        <end position="343"/>
    </location>
</feature>
<protein>
    <recommendedName>
        <fullName evidence="3">Bulb-type lectin domain-containing protein</fullName>
    </recommendedName>
</protein>
<keyword evidence="2" id="KW-0732">Signal</keyword>
<dbReference type="STRING" id="1754190.A0A1Y1Z191"/>
<organism evidence="4 5">
    <name type="scientific">Neocallimastix californiae</name>
    <dbReference type="NCBI Taxonomy" id="1754190"/>
    <lineage>
        <taxon>Eukaryota</taxon>
        <taxon>Fungi</taxon>
        <taxon>Fungi incertae sedis</taxon>
        <taxon>Chytridiomycota</taxon>
        <taxon>Chytridiomycota incertae sedis</taxon>
        <taxon>Neocallimastigomycetes</taxon>
        <taxon>Neocallimastigales</taxon>
        <taxon>Neocallimastigaceae</taxon>
        <taxon>Neocallimastix</taxon>
    </lineage>
</organism>
<feature type="region of interest" description="Disordered" evidence="1">
    <location>
        <begin position="582"/>
        <end position="631"/>
    </location>
</feature>
<gene>
    <name evidence="4" type="ORF">LY90DRAFT_519481</name>
</gene>
<name>A0A1Y1Z191_9FUNG</name>
<evidence type="ECO:0000313" key="4">
    <source>
        <dbReference type="EMBL" id="ORY04052.1"/>
    </source>
</evidence>
<dbReference type="Proteomes" id="UP000193920">
    <property type="component" value="Unassembled WGS sequence"/>
</dbReference>
<dbReference type="PROSITE" id="PS50231">
    <property type="entry name" value="RICIN_B_LECTIN"/>
    <property type="match status" value="1"/>
</dbReference>
<dbReference type="OrthoDB" id="1884773at2759"/>
<dbReference type="Gene3D" id="2.90.10.30">
    <property type="match status" value="2"/>
</dbReference>
<feature type="domain" description="Bulb-type lectin" evidence="3">
    <location>
        <begin position="1107"/>
        <end position="1229"/>
    </location>
</feature>
<dbReference type="InterPro" id="IPR036426">
    <property type="entry name" value="Bulb-type_lectin_dom_sf"/>
</dbReference>
<evidence type="ECO:0000313" key="5">
    <source>
        <dbReference type="Proteomes" id="UP000193920"/>
    </source>
</evidence>
<accession>A0A1Y1Z191</accession>
<evidence type="ECO:0000256" key="2">
    <source>
        <dbReference type="SAM" id="SignalP"/>
    </source>
</evidence>
<keyword evidence="5" id="KW-1185">Reference proteome</keyword>
<dbReference type="PROSITE" id="PS50927">
    <property type="entry name" value="BULB_LECTIN"/>
    <property type="match status" value="1"/>
</dbReference>
<evidence type="ECO:0000256" key="1">
    <source>
        <dbReference type="SAM" id="MobiDB-lite"/>
    </source>
</evidence>
<feature type="region of interest" description="Disordered" evidence="1">
    <location>
        <begin position="942"/>
        <end position="996"/>
    </location>
</feature>
<dbReference type="SUPFAM" id="SSF51110">
    <property type="entry name" value="alpha-D-mannose-specific plant lectins"/>
    <property type="match status" value="1"/>
</dbReference>
<reference evidence="4 5" key="1">
    <citation type="submission" date="2016-08" db="EMBL/GenBank/DDBJ databases">
        <title>A Parts List for Fungal Cellulosomes Revealed by Comparative Genomics.</title>
        <authorList>
            <consortium name="DOE Joint Genome Institute"/>
            <person name="Haitjema C.H."/>
            <person name="Gilmore S.P."/>
            <person name="Henske J.K."/>
            <person name="Solomon K.V."/>
            <person name="De Groot R."/>
            <person name="Kuo A."/>
            <person name="Mondo S.J."/>
            <person name="Salamov A.A."/>
            <person name="Labutti K."/>
            <person name="Zhao Z."/>
            <person name="Chiniquy J."/>
            <person name="Barry K."/>
            <person name="Brewer H.M."/>
            <person name="Purvine S.O."/>
            <person name="Wright A.T."/>
            <person name="Boxma B."/>
            <person name="Van Alen T."/>
            <person name="Hackstein J.H."/>
            <person name="Baker S.E."/>
            <person name="Grigoriev I.V."/>
            <person name="O'Malley M.A."/>
        </authorList>
    </citation>
    <scope>NUCLEOTIDE SEQUENCE [LARGE SCALE GENOMIC DNA]</scope>
    <source>
        <strain evidence="4 5">G1</strain>
    </source>
</reference>
<feature type="region of interest" description="Disordered" evidence="1">
    <location>
        <begin position="533"/>
        <end position="553"/>
    </location>
</feature>
<proteinExistence type="predicted"/>